<evidence type="ECO:0000256" key="1">
    <source>
        <dbReference type="SAM" id="SignalP"/>
    </source>
</evidence>
<keyword evidence="1" id="KW-0732">Signal</keyword>
<dbReference type="AlphaFoldDB" id="E4XMN3"/>
<dbReference type="InterPro" id="IPR015915">
    <property type="entry name" value="Kelch-typ_b-propeller"/>
</dbReference>
<dbReference type="Proteomes" id="UP000001307">
    <property type="component" value="Unassembled WGS sequence"/>
</dbReference>
<name>E4XMN3_OIKDI</name>
<dbReference type="SUPFAM" id="SSF117281">
    <property type="entry name" value="Kelch motif"/>
    <property type="match status" value="1"/>
</dbReference>
<dbReference type="EMBL" id="FN653078">
    <property type="protein sequence ID" value="CBY11240.1"/>
    <property type="molecule type" value="Genomic_DNA"/>
</dbReference>
<reference evidence="2" key="1">
    <citation type="journal article" date="2010" name="Science">
        <title>Plasticity of animal genome architecture unmasked by rapid evolution of a pelagic tunicate.</title>
        <authorList>
            <person name="Denoeud F."/>
            <person name="Henriet S."/>
            <person name="Mungpakdee S."/>
            <person name="Aury J.M."/>
            <person name="Da Silva C."/>
            <person name="Brinkmann H."/>
            <person name="Mikhaleva J."/>
            <person name="Olsen L.C."/>
            <person name="Jubin C."/>
            <person name="Canestro C."/>
            <person name="Bouquet J.M."/>
            <person name="Danks G."/>
            <person name="Poulain J."/>
            <person name="Campsteijn C."/>
            <person name="Adamski M."/>
            <person name="Cross I."/>
            <person name="Yadetie F."/>
            <person name="Muffato M."/>
            <person name="Louis A."/>
            <person name="Butcher S."/>
            <person name="Tsagkogeorga G."/>
            <person name="Konrad A."/>
            <person name="Singh S."/>
            <person name="Jensen M.F."/>
            <person name="Cong E.H."/>
            <person name="Eikeseth-Otteraa H."/>
            <person name="Noel B."/>
            <person name="Anthouard V."/>
            <person name="Porcel B.M."/>
            <person name="Kachouri-Lafond R."/>
            <person name="Nishino A."/>
            <person name="Ugolini M."/>
            <person name="Chourrout P."/>
            <person name="Nishida H."/>
            <person name="Aasland R."/>
            <person name="Huzurbazar S."/>
            <person name="Westhof E."/>
            <person name="Delsuc F."/>
            <person name="Lehrach H."/>
            <person name="Reinhardt R."/>
            <person name="Weissenbach J."/>
            <person name="Roy S.W."/>
            <person name="Artiguenave F."/>
            <person name="Postlethwait J.H."/>
            <person name="Manak J.R."/>
            <person name="Thompson E.M."/>
            <person name="Jaillon O."/>
            <person name="Du Pasquier L."/>
            <person name="Boudinot P."/>
            <person name="Liberles D.A."/>
            <person name="Volff J.N."/>
            <person name="Philippe H."/>
            <person name="Lenhard B."/>
            <person name="Roest Crollius H."/>
            <person name="Wincker P."/>
            <person name="Chourrout D."/>
        </authorList>
    </citation>
    <scope>NUCLEOTIDE SEQUENCE [LARGE SCALE GENOMIC DNA]</scope>
</reference>
<evidence type="ECO:0000313" key="2">
    <source>
        <dbReference type="EMBL" id="CBY11240.1"/>
    </source>
</evidence>
<dbReference type="PANTHER" id="PTHR45632">
    <property type="entry name" value="LD33804P"/>
    <property type="match status" value="1"/>
</dbReference>
<evidence type="ECO:0000313" key="3">
    <source>
        <dbReference type="Proteomes" id="UP000001307"/>
    </source>
</evidence>
<dbReference type="InterPro" id="IPR011043">
    <property type="entry name" value="Gal_Oxase/kelch_b-propeller"/>
</dbReference>
<dbReference type="SUPFAM" id="SSF50965">
    <property type="entry name" value="Galactose oxidase, central domain"/>
    <property type="match status" value="2"/>
</dbReference>
<dbReference type="InParanoid" id="E4XMN3"/>
<feature type="signal peptide" evidence="1">
    <location>
        <begin position="1"/>
        <end position="21"/>
    </location>
</feature>
<proteinExistence type="predicted"/>
<organism evidence="2">
    <name type="scientific">Oikopleura dioica</name>
    <name type="common">Tunicate</name>
    <dbReference type="NCBI Taxonomy" id="34765"/>
    <lineage>
        <taxon>Eukaryota</taxon>
        <taxon>Metazoa</taxon>
        <taxon>Chordata</taxon>
        <taxon>Tunicata</taxon>
        <taxon>Appendicularia</taxon>
        <taxon>Copelata</taxon>
        <taxon>Oikopleuridae</taxon>
        <taxon>Oikopleura</taxon>
    </lineage>
</organism>
<accession>E4XMN3</accession>
<feature type="chain" id="PRO_5003193106" evidence="1">
    <location>
        <begin position="22"/>
        <end position="847"/>
    </location>
</feature>
<sequence>MHALEFAKMLKFLLLFGSSLAFYNESCNALDLSKVCEDECNTEMNICIAASGGDYDKIHICLRNHESCFEDCPCHLNCMIGCPCDKWECPQVCTDIWGEEAGRCKDICDTRVCSCVKDCDTFDNACVQTCVEDHVHCLQRCPCGKYCPDGCPCDGFCDEQANHTALIISEWGSKVEQVPNVFKWVVDEHWWRLPNYPTGEHHVGHGSCHVTFKGQFYIIGGGGKYAADDMGDNKVSRVGPCGLEEIEQAQLPTLEEGQTKYGWAGHSCAVVNYDSGDDRVMVCSPYWPANGRDRCWYIKDVKENWEEFTQNDVAQFGHGNGAMVYVKNRAYLIGGVDTNSEANNPDYGDESGTHNFEFYTPKIGDGKGWTSLTNFPRAVKDHAALAYDRWIYVFGGVIHDNTEHVASKHVWSFEVDGDESNNDWKLHRDMALPRFGFSAIISTPRQIMLIGGHDKLGEVDTFPEDFPGTSSPMPIEKWTNEREAPLLDANGVFKEPIWLDEQVSEHTLDRYMYPAGQFYIIGGGGKYAADDMGDNKVSRVGPCGLEEIEQAQLPTLEEGQTKYGWAGHSCAVVNYDSGDDRVMVCSPYWPANGRDRCWYIKDVKENWEEFTQNDVAQFGHGNGAMVYVKNRAYLIGGVDTNSEANNPDYGDESGTHNFEFYTPKIGDGKGWTSLTNLPRAVKDHAALAYDRWIYVFGGVIHDNTEHVASKHVWSFEVDGDESNNDWKLHRDMALPRFGFSAIISTPRQIMLIGGHDKLGEVDTFPEDFPGTSSPMPIEKWTNEREAPLLDANGVFKEPIWLDEQVSEHTLDRYMYPAVFMVNNRWLEWELNYDCDVIPVVYREHSFE</sequence>
<gene>
    <name evidence="2" type="ORF">GSOID_T00015427001</name>
</gene>
<dbReference type="Gene3D" id="2.120.10.80">
    <property type="entry name" value="Kelch-type beta propeller"/>
    <property type="match status" value="2"/>
</dbReference>
<dbReference type="OrthoDB" id="10362337at2759"/>
<protein>
    <submittedName>
        <fullName evidence="2">Uncharacterized protein</fullName>
    </submittedName>
</protein>
<keyword evidence="3" id="KW-1185">Reference proteome</keyword>